<feature type="compositionally biased region" description="Low complexity" evidence="1">
    <location>
        <begin position="27"/>
        <end position="45"/>
    </location>
</feature>
<dbReference type="EMBL" id="BAAAMR010000051">
    <property type="protein sequence ID" value="GAA2149252.1"/>
    <property type="molecule type" value="Genomic_DNA"/>
</dbReference>
<dbReference type="RefSeq" id="WP_344272378.1">
    <property type="nucleotide sequence ID" value="NZ_BAAAMR010000051.1"/>
</dbReference>
<protein>
    <recommendedName>
        <fullName evidence="2">DUF6531 domain-containing protein</fullName>
    </recommendedName>
</protein>
<dbReference type="InterPro" id="IPR045351">
    <property type="entry name" value="DUF6531"/>
</dbReference>
<feature type="region of interest" description="Disordered" evidence="1">
    <location>
        <begin position="1"/>
        <end position="45"/>
    </location>
</feature>
<reference evidence="3 4" key="1">
    <citation type="journal article" date="2019" name="Int. J. Syst. Evol. Microbiol.">
        <title>The Global Catalogue of Microorganisms (GCM) 10K type strain sequencing project: providing services to taxonomists for standard genome sequencing and annotation.</title>
        <authorList>
            <consortium name="The Broad Institute Genomics Platform"/>
            <consortium name="The Broad Institute Genome Sequencing Center for Infectious Disease"/>
            <person name="Wu L."/>
            <person name="Ma J."/>
        </authorList>
    </citation>
    <scope>NUCLEOTIDE SEQUENCE [LARGE SCALE GENOMIC DNA]</scope>
    <source>
        <strain evidence="3 4">JCM 13850</strain>
    </source>
</reference>
<dbReference type="Pfam" id="PF20148">
    <property type="entry name" value="DUF6531"/>
    <property type="match status" value="1"/>
</dbReference>
<feature type="compositionally biased region" description="Basic residues" evidence="1">
    <location>
        <begin position="453"/>
        <end position="462"/>
    </location>
</feature>
<evidence type="ECO:0000259" key="2">
    <source>
        <dbReference type="Pfam" id="PF20148"/>
    </source>
</evidence>
<accession>A0ABN2ZX75</accession>
<evidence type="ECO:0000313" key="4">
    <source>
        <dbReference type="Proteomes" id="UP001501020"/>
    </source>
</evidence>
<dbReference type="Pfam" id="PF05593">
    <property type="entry name" value="RHS_repeat"/>
    <property type="match status" value="1"/>
</dbReference>
<evidence type="ECO:0000313" key="3">
    <source>
        <dbReference type="EMBL" id="GAA2149252.1"/>
    </source>
</evidence>
<gene>
    <name evidence="3" type="ORF">GCM10009727_52600</name>
</gene>
<feature type="compositionally biased region" description="Basic and acidic residues" evidence="1">
    <location>
        <begin position="463"/>
        <end position="473"/>
    </location>
</feature>
<feature type="domain" description="DUF6531" evidence="2">
    <location>
        <begin position="82"/>
        <end position="158"/>
    </location>
</feature>
<dbReference type="NCBIfam" id="TIGR01643">
    <property type="entry name" value="YD_repeat_2x"/>
    <property type="match status" value="1"/>
</dbReference>
<feature type="region of interest" description="Disordered" evidence="1">
    <location>
        <begin position="453"/>
        <end position="551"/>
    </location>
</feature>
<dbReference type="Proteomes" id="UP001501020">
    <property type="component" value="Unassembled WGS sequence"/>
</dbReference>
<name>A0ABN2ZX75_9ACTN</name>
<evidence type="ECO:0000256" key="1">
    <source>
        <dbReference type="SAM" id="MobiDB-lite"/>
    </source>
</evidence>
<organism evidence="3 4">
    <name type="scientific">Actinomadura napierensis</name>
    <dbReference type="NCBI Taxonomy" id="267854"/>
    <lineage>
        <taxon>Bacteria</taxon>
        <taxon>Bacillati</taxon>
        <taxon>Actinomycetota</taxon>
        <taxon>Actinomycetes</taxon>
        <taxon>Streptosporangiales</taxon>
        <taxon>Thermomonosporaceae</taxon>
        <taxon>Actinomadura</taxon>
    </lineage>
</organism>
<proteinExistence type="predicted"/>
<dbReference type="InterPro" id="IPR006530">
    <property type="entry name" value="YD"/>
</dbReference>
<dbReference type="InterPro" id="IPR031325">
    <property type="entry name" value="RHS_repeat"/>
</dbReference>
<feature type="compositionally biased region" description="Basic residues" evidence="1">
    <location>
        <begin position="482"/>
        <end position="507"/>
    </location>
</feature>
<dbReference type="Gene3D" id="2.180.10.10">
    <property type="entry name" value="RHS repeat-associated core"/>
    <property type="match status" value="1"/>
</dbReference>
<sequence>MSPSTVGDPTRTRIPTYAPAKTGSSNAGQPTPSGSASSAPAAGSGSAAPKAAAAASVPVGIGPVRNGTFLSFGLADYLQLKVNVGSGDAMVRSTDMSLPGIGGNVTVGAVYNSLLHAADVPTGVISPGWRTRLGEDVRLYKNSDNSLTYAGPDGVSGVFTPSGSGYSTPKEFKGDLTSQSGGGWKYLDHGSGQQSYFDSSGLPSKVVDRNGNTADFSYSGGHVSAITYKPKGESTGRQIKVGMYDGDQITNYTEDDGNGGQRIVVYTYDTSSHRLIQIQQAAGEVTKFGYDSSGNLSSITNGKGKTTTLDYDGNHRVLAVTQGGDSASQVTRLAYPSGTQTQVADPNTDQSKAVADVPHTSYTINTNARVTKTVDPAGNTRSKTYTPLQRHRLLRQWQRRPHPEHLRRQQRRIADQVRLPDRCLGVADLRQLPHQPEPDRGLPAVGRHRHPGRLLHLHLQRRRQPDLVEERPGRRSQGVLQRPRHRQGLHRPRQRVQLHHLHLRRQPSTRFGHPAIRQHPEEEDRHLRRLRPTRHRHRRQRKKDQLHLRRR</sequence>
<feature type="compositionally biased region" description="Basic residues" evidence="1">
    <location>
        <begin position="527"/>
        <end position="542"/>
    </location>
</feature>
<comment type="caution">
    <text evidence="3">The sequence shown here is derived from an EMBL/GenBank/DDBJ whole genome shotgun (WGS) entry which is preliminary data.</text>
</comment>
<keyword evidence="4" id="KW-1185">Reference proteome</keyword>